<evidence type="ECO:0000256" key="1">
    <source>
        <dbReference type="SAM" id="Coils"/>
    </source>
</evidence>
<dbReference type="AlphaFoldDB" id="A0A9Q4D8H5"/>
<dbReference type="Proteomes" id="UP001081438">
    <property type="component" value="Unassembled WGS sequence"/>
</dbReference>
<sequence>MTKTVDEYNVLIKLKQEQVEELLSEKRKLRNLENEYENIIHRTTHLNNQLIERYYDSQLFISIEQNNTLFHSQQRLLMEELYNQQNDIEKDIRRLNEDIEDIERERYLASQTDHERR</sequence>
<proteinExistence type="predicted"/>
<feature type="coiled-coil region" evidence="1">
    <location>
        <begin position="78"/>
        <end position="112"/>
    </location>
</feature>
<comment type="caution">
    <text evidence="2">The sequence shown here is derived from an EMBL/GenBank/DDBJ whole genome shotgun (WGS) entry which is preliminary data.</text>
</comment>
<keyword evidence="1" id="KW-0175">Coiled coil</keyword>
<organism evidence="2 3">
    <name type="scientific">Staphylococcus pettenkoferi</name>
    <dbReference type="NCBI Taxonomy" id="170573"/>
    <lineage>
        <taxon>Bacteria</taxon>
        <taxon>Bacillati</taxon>
        <taxon>Bacillota</taxon>
        <taxon>Bacilli</taxon>
        <taxon>Bacillales</taxon>
        <taxon>Staphylococcaceae</taxon>
        <taxon>Staphylococcus</taxon>
    </lineage>
</organism>
<accession>A0A9Q4D8H5</accession>
<evidence type="ECO:0000313" key="3">
    <source>
        <dbReference type="Proteomes" id="UP001081438"/>
    </source>
</evidence>
<reference evidence="2" key="1">
    <citation type="journal article" date="2022" name="Int. J. Mol. Sci.">
        <title>Phenotypic and genotypic virulence characterisation of Staphylococcus pettenkoferi strains isolated from human bloodstream and diabetic foot infections.</title>
        <authorList>
            <person name="Magnan C."/>
        </authorList>
    </citation>
    <scope>NUCLEOTIDE SEQUENCE</scope>
    <source>
        <strain evidence="2">NSP020P</strain>
    </source>
</reference>
<feature type="coiled-coil region" evidence="1">
    <location>
        <begin position="5"/>
        <end position="49"/>
    </location>
</feature>
<evidence type="ECO:0000313" key="2">
    <source>
        <dbReference type="EMBL" id="MCY1594366.1"/>
    </source>
</evidence>
<gene>
    <name evidence="2" type="ORF">NW112_03875</name>
</gene>
<protein>
    <submittedName>
        <fullName evidence="2">Uncharacterized protein</fullName>
    </submittedName>
</protein>
<name>A0A9Q4D8H5_9STAP</name>
<dbReference type="EMBL" id="JANSKX010000012">
    <property type="protein sequence ID" value="MCY1594366.1"/>
    <property type="molecule type" value="Genomic_DNA"/>
</dbReference>
<dbReference type="RefSeq" id="WP_268210773.1">
    <property type="nucleotide sequence ID" value="NZ_JANSKK010000003.1"/>
</dbReference>